<dbReference type="InterPro" id="IPR023213">
    <property type="entry name" value="CAT-like_dom_sf"/>
</dbReference>
<dbReference type="Proteomes" id="UP001147752">
    <property type="component" value="Unassembled WGS sequence"/>
</dbReference>
<dbReference type="Gene3D" id="3.30.559.10">
    <property type="entry name" value="Chloramphenicol acetyltransferase-like domain"/>
    <property type="match status" value="2"/>
</dbReference>
<evidence type="ECO:0000313" key="1">
    <source>
        <dbReference type="EMBL" id="KAJ5365289.1"/>
    </source>
</evidence>
<dbReference type="EMBL" id="JAPZBT010000003">
    <property type="protein sequence ID" value="KAJ5365289.1"/>
    <property type="molecule type" value="Genomic_DNA"/>
</dbReference>
<sequence length="456" mass="50575">MSVAFSLVDKDRVQVLRRMEDAFARVVSKFPFLTGMVVPSMELDDRSNALQLRPATTAELEECPLLVTQDHTESTTLTVNGKFNTSLMPFPIVSPVPIPSPVLRLKANVIGDKLHLVLCFDHRVLDGSGVFLLLSTLSAFCRDLNAPGPFTTPDAQEETRNYIEEIGSTATPQDFQWTTFPSQTNEDGASIDVGQMPISSPHILDGRKINLLHNACNSALQSLSKEYTMGLSEISLSPNLVVTALVSICSSRARSKAFPDKPELSSAMFMVENVRKALNLRRGYMGNTIVGNQSASDSSAQPPPEILQHIHMPKPLSPIEPEDIWRICKVAQTLQEASGRLDKQRSGGMIATMFRKRDWASFRPGWGVNFLISDIKSGKPYRNFGPLGDLQLFDVPFDASPGFCWIMPNLPSDSLSPVSCWRLRWNLERAAMEYLSSDPLFQWASTPSKNTRDVEV</sequence>
<protein>
    <submittedName>
        <fullName evidence="1">Uncharacterized protein</fullName>
    </submittedName>
</protein>
<evidence type="ECO:0000313" key="2">
    <source>
        <dbReference type="Proteomes" id="UP001147752"/>
    </source>
</evidence>
<dbReference type="GeneID" id="81465088"/>
<keyword evidence="2" id="KW-1185">Reference proteome</keyword>
<comment type="caution">
    <text evidence="1">The sequence shown here is derived from an EMBL/GenBank/DDBJ whole genome shotgun (WGS) entry which is preliminary data.</text>
</comment>
<dbReference type="RefSeq" id="XP_056576756.1">
    <property type="nucleotide sequence ID" value="XM_056725905.1"/>
</dbReference>
<dbReference type="AlphaFoldDB" id="A0A9W9V2H7"/>
<proteinExistence type="predicted"/>
<name>A0A9W9V2H7_9EURO</name>
<gene>
    <name evidence="1" type="ORF">N7517_008175</name>
</gene>
<organism evidence="1 2">
    <name type="scientific">Penicillium concentricum</name>
    <dbReference type="NCBI Taxonomy" id="293559"/>
    <lineage>
        <taxon>Eukaryota</taxon>
        <taxon>Fungi</taxon>
        <taxon>Dikarya</taxon>
        <taxon>Ascomycota</taxon>
        <taxon>Pezizomycotina</taxon>
        <taxon>Eurotiomycetes</taxon>
        <taxon>Eurotiomycetidae</taxon>
        <taxon>Eurotiales</taxon>
        <taxon>Aspergillaceae</taxon>
        <taxon>Penicillium</taxon>
    </lineage>
</organism>
<reference evidence="1" key="1">
    <citation type="submission" date="2022-12" db="EMBL/GenBank/DDBJ databases">
        <authorList>
            <person name="Petersen C."/>
        </authorList>
    </citation>
    <scope>NUCLEOTIDE SEQUENCE</scope>
    <source>
        <strain evidence="1">IBT 3081</strain>
    </source>
</reference>
<accession>A0A9W9V2H7</accession>
<dbReference type="OrthoDB" id="1862401at2759"/>
<reference evidence="1" key="2">
    <citation type="journal article" date="2023" name="IMA Fungus">
        <title>Comparative genomic study of the Penicillium genus elucidates a diverse pangenome and 15 lateral gene transfer events.</title>
        <authorList>
            <person name="Petersen C."/>
            <person name="Sorensen T."/>
            <person name="Nielsen M.R."/>
            <person name="Sondergaard T.E."/>
            <person name="Sorensen J.L."/>
            <person name="Fitzpatrick D.A."/>
            <person name="Frisvad J.C."/>
            <person name="Nielsen K.L."/>
        </authorList>
    </citation>
    <scope>NUCLEOTIDE SEQUENCE</scope>
    <source>
        <strain evidence="1">IBT 3081</strain>
    </source>
</reference>